<dbReference type="STRING" id="1802516.A3A75_00735"/>
<protein>
    <recommendedName>
        <fullName evidence="2">Antitoxin</fullName>
    </recommendedName>
</protein>
<comment type="similarity">
    <text evidence="1 2">Belongs to the phD/YefM antitoxin family.</text>
</comment>
<organism evidence="3 4">
    <name type="scientific">Candidatus Woesebacteria bacterium RIFCSPLOWO2_01_FULL_39_10</name>
    <dbReference type="NCBI Taxonomy" id="1802516"/>
    <lineage>
        <taxon>Bacteria</taxon>
        <taxon>Candidatus Woeseibacteriota</taxon>
    </lineage>
</organism>
<proteinExistence type="inferred from homology"/>
<dbReference type="Pfam" id="PF02604">
    <property type="entry name" value="PhdYeFM_antitox"/>
    <property type="match status" value="1"/>
</dbReference>
<dbReference type="Proteomes" id="UP000179018">
    <property type="component" value="Unassembled WGS sequence"/>
</dbReference>
<dbReference type="AlphaFoldDB" id="A0A1F8B420"/>
<evidence type="ECO:0000256" key="2">
    <source>
        <dbReference type="RuleBase" id="RU362080"/>
    </source>
</evidence>
<name>A0A1F8B420_9BACT</name>
<dbReference type="NCBIfam" id="TIGR01552">
    <property type="entry name" value="phd_fam"/>
    <property type="match status" value="1"/>
</dbReference>
<reference evidence="3 4" key="1">
    <citation type="journal article" date="2016" name="Nat. Commun.">
        <title>Thousands of microbial genomes shed light on interconnected biogeochemical processes in an aquifer system.</title>
        <authorList>
            <person name="Anantharaman K."/>
            <person name="Brown C.T."/>
            <person name="Hug L.A."/>
            <person name="Sharon I."/>
            <person name="Castelle C.J."/>
            <person name="Probst A.J."/>
            <person name="Thomas B.C."/>
            <person name="Singh A."/>
            <person name="Wilkins M.J."/>
            <person name="Karaoz U."/>
            <person name="Brodie E.L."/>
            <person name="Williams K.H."/>
            <person name="Hubbard S.S."/>
            <person name="Banfield J.F."/>
        </authorList>
    </citation>
    <scope>NUCLEOTIDE SEQUENCE [LARGE SCALE GENOMIC DNA]</scope>
</reference>
<evidence type="ECO:0000313" key="3">
    <source>
        <dbReference type="EMBL" id="OGM58479.1"/>
    </source>
</evidence>
<accession>A0A1F8B420</accession>
<comment type="caution">
    <text evidence="3">The sequence shown here is derived from an EMBL/GenBank/DDBJ whole genome shotgun (WGS) entry which is preliminary data.</text>
</comment>
<evidence type="ECO:0000313" key="4">
    <source>
        <dbReference type="Proteomes" id="UP000179018"/>
    </source>
</evidence>
<gene>
    <name evidence="3" type="ORF">A3A75_00735</name>
</gene>
<sequence length="94" mass="10839">MNTQMVSVTDLQRNSKKVLAKVARNPLVILRDSIPEAVLLSIEEYKRLTELEKETLKKELSLIMDGLAKKNAKFSDEKIDRDIEYAKKHAPRSR</sequence>
<dbReference type="InterPro" id="IPR006442">
    <property type="entry name" value="Antitoxin_Phd/YefM"/>
</dbReference>
<comment type="function">
    <text evidence="2">Antitoxin component of a type II toxin-antitoxin (TA) system.</text>
</comment>
<evidence type="ECO:0000256" key="1">
    <source>
        <dbReference type="ARBA" id="ARBA00009981"/>
    </source>
</evidence>
<dbReference type="SUPFAM" id="SSF143120">
    <property type="entry name" value="YefM-like"/>
    <property type="match status" value="1"/>
</dbReference>
<dbReference type="EMBL" id="MGHC01000035">
    <property type="protein sequence ID" value="OGM58479.1"/>
    <property type="molecule type" value="Genomic_DNA"/>
</dbReference>
<dbReference type="InterPro" id="IPR036165">
    <property type="entry name" value="YefM-like_sf"/>
</dbReference>
<dbReference type="Gene3D" id="3.40.1620.10">
    <property type="entry name" value="YefM-like domain"/>
    <property type="match status" value="1"/>
</dbReference>